<dbReference type="PANTHER" id="PTHR21240:SF28">
    <property type="entry name" value="ISO-OROTATE DECARBOXYLASE (EUROFUNG)"/>
    <property type="match status" value="1"/>
</dbReference>
<dbReference type="InterPro" id="IPR032465">
    <property type="entry name" value="ACMSD"/>
</dbReference>
<dbReference type="PANTHER" id="PTHR21240">
    <property type="entry name" value="2-AMINO-3-CARBOXYLMUCONATE-6-SEMIALDEHYDE DECARBOXYLASE"/>
    <property type="match status" value="1"/>
</dbReference>
<organism evidence="3 4">
    <name type="scientific">Paenibacillus solisilvae</name>
    <dbReference type="NCBI Taxonomy" id="2486751"/>
    <lineage>
        <taxon>Bacteria</taxon>
        <taxon>Bacillati</taxon>
        <taxon>Bacillota</taxon>
        <taxon>Bacilli</taxon>
        <taxon>Bacillales</taxon>
        <taxon>Paenibacillaceae</taxon>
        <taxon>Paenibacillus</taxon>
    </lineage>
</organism>
<evidence type="ECO:0000259" key="2">
    <source>
        <dbReference type="Pfam" id="PF04909"/>
    </source>
</evidence>
<accession>A0ABW0W2F8</accession>
<dbReference type="InterPro" id="IPR032466">
    <property type="entry name" value="Metal_Hydrolase"/>
</dbReference>
<dbReference type="SUPFAM" id="SSF51556">
    <property type="entry name" value="Metallo-dependent hydrolases"/>
    <property type="match status" value="1"/>
</dbReference>
<gene>
    <name evidence="3" type="ORF">ACFPYJ_15795</name>
</gene>
<evidence type="ECO:0000313" key="4">
    <source>
        <dbReference type="Proteomes" id="UP001596047"/>
    </source>
</evidence>
<dbReference type="EMBL" id="JBHSOW010000058">
    <property type="protein sequence ID" value="MFC5650560.1"/>
    <property type="molecule type" value="Genomic_DNA"/>
</dbReference>
<name>A0ABW0W2F8_9BACL</name>
<keyword evidence="1" id="KW-0456">Lyase</keyword>
<reference evidence="4" key="1">
    <citation type="journal article" date="2019" name="Int. J. Syst. Evol. Microbiol.">
        <title>The Global Catalogue of Microorganisms (GCM) 10K type strain sequencing project: providing services to taxonomists for standard genome sequencing and annotation.</title>
        <authorList>
            <consortium name="The Broad Institute Genomics Platform"/>
            <consortium name="The Broad Institute Genome Sequencing Center for Infectious Disease"/>
            <person name="Wu L."/>
            <person name="Ma J."/>
        </authorList>
    </citation>
    <scope>NUCLEOTIDE SEQUENCE [LARGE SCALE GENOMIC DNA]</scope>
    <source>
        <strain evidence="4">CGMCC 1.3240</strain>
    </source>
</reference>
<proteinExistence type="predicted"/>
<dbReference type="Proteomes" id="UP001596047">
    <property type="component" value="Unassembled WGS sequence"/>
</dbReference>
<dbReference type="Pfam" id="PF04909">
    <property type="entry name" value="Amidohydro_2"/>
    <property type="match status" value="1"/>
</dbReference>
<evidence type="ECO:0000313" key="3">
    <source>
        <dbReference type="EMBL" id="MFC5650560.1"/>
    </source>
</evidence>
<keyword evidence="4" id="KW-1185">Reference proteome</keyword>
<dbReference type="InterPro" id="IPR006680">
    <property type="entry name" value="Amidohydro-rel"/>
</dbReference>
<protein>
    <submittedName>
        <fullName evidence="3">Amidohydrolase family protein</fullName>
    </submittedName>
</protein>
<comment type="caution">
    <text evidence="3">The sequence shown here is derived from an EMBL/GenBank/DDBJ whole genome shotgun (WGS) entry which is preliminary data.</text>
</comment>
<evidence type="ECO:0000256" key="1">
    <source>
        <dbReference type="ARBA" id="ARBA00023239"/>
    </source>
</evidence>
<feature type="domain" description="Amidohydrolase-related" evidence="2">
    <location>
        <begin position="42"/>
        <end position="240"/>
    </location>
</feature>
<dbReference type="RefSeq" id="WP_379189122.1">
    <property type="nucleotide sequence ID" value="NZ_JBHSOW010000058.1"/>
</dbReference>
<dbReference type="Gene3D" id="3.20.20.140">
    <property type="entry name" value="Metal-dependent hydrolases"/>
    <property type="match status" value="1"/>
</dbReference>
<sequence>MKWLDAHVTVGDGVHFKLDPGRLLDAMDRHEVETAVLSPPDHEVAFHNEEGNESMLKLIRAYPGRFAAYAVYSPWRSLKGTAPLEKALEGGCRGIKLDVMVQGCSLLDPIVDPLIDAARRHRAFVYVRTGASMHALPLQAAELARRHPDVSFILGRMGKTDYAVEAIPALLQVDNLYAETVHNYVPYLKTLIAKIGVGRILFSSDLPLTSYERETEKIKDLQLPDELLEPIVHGNLLRLLSPDKEGLYDR</sequence>